<proteinExistence type="predicted"/>
<evidence type="ECO:0000313" key="1">
    <source>
        <dbReference type="EMBL" id="MBB4011501.1"/>
    </source>
</evidence>
<dbReference type="EMBL" id="JACIET010000001">
    <property type="protein sequence ID" value="MBB4011501.1"/>
    <property type="molecule type" value="Genomic_DNA"/>
</dbReference>
<dbReference type="Pfam" id="PF19611">
    <property type="entry name" value="DUF6116"/>
    <property type="match status" value="1"/>
</dbReference>
<evidence type="ECO:0000313" key="2">
    <source>
        <dbReference type="Proteomes" id="UP000561045"/>
    </source>
</evidence>
<dbReference type="AlphaFoldDB" id="A0A840BDA3"/>
<keyword evidence="2" id="KW-1185">Reference proteome</keyword>
<dbReference type="RefSeq" id="WP_183632125.1">
    <property type="nucleotide sequence ID" value="NZ_BAABLE010000011.1"/>
</dbReference>
<organism evidence="1 2">
    <name type="scientific">Niveibacterium umoris</name>
    <dbReference type="NCBI Taxonomy" id="1193620"/>
    <lineage>
        <taxon>Bacteria</taxon>
        <taxon>Pseudomonadati</taxon>
        <taxon>Pseudomonadota</taxon>
        <taxon>Betaproteobacteria</taxon>
        <taxon>Rhodocyclales</taxon>
        <taxon>Rhodocyclaceae</taxon>
        <taxon>Niveibacterium</taxon>
    </lineage>
</organism>
<protein>
    <submittedName>
        <fullName evidence="1">Uncharacterized protein</fullName>
    </submittedName>
</protein>
<accession>A0A840BDA3</accession>
<reference evidence="1 2" key="1">
    <citation type="submission" date="2020-08" db="EMBL/GenBank/DDBJ databases">
        <title>Genomic Encyclopedia of Type Strains, Phase IV (KMG-IV): sequencing the most valuable type-strain genomes for metagenomic binning, comparative biology and taxonomic classification.</title>
        <authorList>
            <person name="Goeker M."/>
        </authorList>
    </citation>
    <scope>NUCLEOTIDE SEQUENCE [LARGE SCALE GENOMIC DNA]</scope>
    <source>
        <strain evidence="1 2">DSM 106739</strain>
    </source>
</reference>
<name>A0A840BDA3_9RHOO</name>
<comment type="caution">
    <text evidence="1">The sequence shown here is derived from an EMBL/GenBank/DDBJ whole genome shotgun (WGS) entry which is preliminary data.</text>
</comment>
<sequence>MAISRLLSGFLPGALLRYAERLRFPQLFLVMLVLFLLDLVIPDVIPFIDEILLGLATLLLASWRRGGGAPEK</sequence>
<dbReference type="InterPro" id="IPR046119">
    <property type="entry name" value="DUF6116"/>
</dbReference>
<dbReference type="Proteomes" id="UP000561045">
    <property type="component" value="Unassembled WGS sequence"/>
</dbReference>
<gene>
    <name evidence="1" type="ORF">GGR36_000809</name>
</gene>